<organism evidence="2 3">
    <name type="scientific">Leifsonia soli</name>
    <dbReference type="NCBI Taxonomy" id="582665"/>
    <lineage>
        <taxon>Bacteria</taxon>
        <taxon>Bacillati</taxon>
        <taxon>Actinomycetota</taxon>
        <taxon>Actinomycetes</taxon>
        <taxon>Micrococcales</taxon>
        <taxon>Microbacteriaceae</taxon>
        <taxon>Leifsonia</taxon>
    </lineage>
</organism>
<comment type="caution">
    <text evidence="2">The sequence shown here is derived from an EMBL/GenBank/DDBJ whole genome shotgun (WGS) entry which is preliminary data.</text>
</comment>
<dbReference type="Proteomes" id="UP000589620">
    <property type="component" value="Unassembled WGS sequence"/>
</dbReference>
<dbReference type="EMBL" id="JACCBJ010000001">
    <property type="protein sequence ID" value="NYD72908.1"/>
    <property type="molecule type" value="Genomic_DNA"/>
</dbReference>
<accession>A0A852SV14</accession>
<feature type="transmembrane region" description="Helical" evidence="1">
    <location>
        <begin position="126"/>
        <end position="148"/>
    </location>
</feature>
<proteinExistence type="predicted"/>
<reference evidence="2 3" key="1">
    <citation type="submission" date="2020-07" db="EMBL/GenBank/DDBJ databases">
        <title>Sequencing the genomes of 1000 actinobacteria strains.</title>
        <authorList>
            <person name="Klenk H.-P."/>
        </authorList>
    </citation>
    <scope>NUCLEOTIDE SEQUENCE [LARGE SCALE GENOMIC DNA]</scope>
    <source>
        <strain evidence="2 3">DSM 23871</strain>
    </source>
</reference>
<evidence type="ECO:0008006" key="4">
    <source>
        <dbReference type="Google" id="ProtNLM"/>
    </source>
</evidence>
<name>A0A852SV14_9MICO</name>
<keyword evidence="3" id="KW-1185">Reference proteome</keyword>
<feature type="transmembrane region" description="Helical" evidence="1">
    <location>
        <begin position="85"/>
        <end position="106"/>
    </location>
</feature>
<keyword evidence="1" id="KW-1133">Transmembrane helix</keyword>
<feature type="transmembrane region" description="Helical" evidence="1">
    <location>
        <begin position="54"/>
        <end position="78"/>
    </location>
</feature>
<gene>
    <name evidence="2" type="ORF">BJ963_000427</name>
</gene>
<evidence type="ECO:0000256" key="1">
    <source>
        <dbReference type="SAM" id="Phobius"/>
    </source>
</evidence>
<feature type="transmembrane region" description="Helical" evidence="1">
    <location>
        <begin position="27"/>
        <end position="48"/>
    </location>
</feature>
<keyword evidence="1" id="KW-0472">Membrane</keyword>
<dbReference type="AlphaFoldDB" id="A0A852SV14"/>
<evidence type="ECO:0000313" key="2">
    <source>
        <dbReference type="EMBL" id="NYD72908.1"/>
    </source>
</evidence>
<keyword evidence="1" id="KW-0812">Transmembrane</keyword>
<sequence>MSHHTMSARTDSEPSSPRRRMTGVGRVLVFVYGILALAATGRSVFQIIDRYHEAPVAFTLSGLAAVVYIVATIALIAPGRFWYRVAWATISFELAGVLIVGTLSLFAPAVLGLHDVDPFGRDATVWSVYGMGYLFIPLALPVLGMLWLRRHRPADAAPAAASGAAS</sequence>
<evidence type="ECO:0000313" key="3">
    <source>
        <dbReference type="Proteomes" id="UP000589620"/>
    </source>
</evidence>
<protein>
    <recommendedName>
        <fullName evidence="4">Integral membrane protein</fullName>
    </recommendedName>
</protein>
<dbReference type="RefSeq" id="WP_179454286.1">
    <property type="nucleotide sequence ID" value="NZ_BAAAPX010000001.1"/>
</dbReference>